<evidence type="ECO:0000259" key="9">
    <source>
        <dbReference type="Pfam" id="PF00534"/>
    </source>
</evidence>
<sequence>MAMSLQVLSVASEVYPIVKTGGLADVAGALPGALKSADVSMKTLMPGYPGVMKTVGEGEIVCSFRDLLGVEADVRAVEVDGLELLVLCAPSLYDRDGGPYLTSYGYDYADNWLRFAALSLAGAKIAQGAIKGYRPDILHAHDWQAALAPVYLAFSRKKTVRTVLTIHNLAFQGNFPPTIFEKLGLPAKAFSIDGVEFFGNVGFLKGGIFASDRVTTVSPTYAREILTEEGGMGLGGLLRQRGDAVCGIVNGIDTKAWDPEHDAMLARTYDRSTIDRRATNRDALLKEMGLAPTDDPMIAIVSRLTWQKGLDVVAEVAEAIVEKGASLVVVGTGDAQIEGAFQKLSVDHRKKIGVRIAYDEGLSHRVQAGADAILIPSRFEPCGLTQLYGLRYGCIPMVSRVGGLADTVIDANYAARHAGCANGVIFEDAEPDSILTAVDRLIEIYRNPKEWRRMQEAAMANDVSWTTSAKLYADLYRDVMKDEGR</sequence>
<organism evidence="11 12">
    <name type="scientific">Fulvimarina pelagi HTCC2506</name>
    <dbReference type="NCBI Taxonomy" id="314231"/>
    <lineage>
        <taxon>Bacteria</taxon>
        <taxon>Pseudomonadati</taxon>
        <taxon>Pseudomonadota</taxon>
        <taxon>Alphaproteobacteria</taxon>
        <taxon>Hyphomicrobiales</taxon>
        <taxon>Aurantimonadaceae</taxon>
        <taxon>Fulvimarina</taxon>
    </lineage>
</organism>
<keyword evidence="12" id="KW-1185">Reference proteome</keyword>
<comment type="function">
    <text evidence="2 8">Synthesizes alpha-1,4-glucan chains using ADP-glucose.</text>
</comment>
<evidence type="ECO:0000256" key="5">
    <source>
        <dbReference type="ARBA" id="ARBA00022676"/>
    </source>
</evidence>
<proteinExistence type="inferred from homology"/>
<dbReference type="InterPro" id="IPR011835">
    <property type="entry name" value="GS/SS"/>
</dbReference>
<evidence type="ECO:0000256" key="7">
    <source>
        <dbReference type="ARBA" id="ARBA00023056"/>
    </source>
</evidence>
<dbReference type="AlphaFoldDB" id="Q0G3B2"/>
<dbReference type="NCBIfam" id="NF001899">
    <property type="entry name" value="PRK00654.1-2"/>
    <property type="match status" value="1"/>
</dbReference>
<dbReference type="STRING" id="217511.GCA_001463845_02727"/>
<evidence type="ECO:0000256" key="1">
    <source>
        <dbReference type="ARBA" id="ARBA00001478"/>
    </source>
</evidence>
<keyword evidence="7 8" id="KW-0320">Glycogen biosynthesis</keyword>
<reference evidence="11 12" key="1">
    <citation type="journal article" date="2010" name="J. Bacteriol.">
        <title>Genome sequence of Fulvimarina pelagi HTCC2506T, a Mn(II)-oxidizing alphaproteobacterium possessing an aerobic anoxygenic photosynthetic gene cluster and Xanthorhodopsin.</title>
        <authorList>
            <person name="Kang I."/>
            <person name="Oh H.M."/>
            <person name="Lim S.I."/>
            <person name="Ferriera S."/>
            <person name="Giovannoni S.J."/>
            <person name="Cho J.C."/>
        </authorList>
    </citation>
    <scope>NUCLEOTIDE SEQUENCE [LARGE SCALE GENOMIC DNA]</scope>
    <source>
        <strain evidence="11 12">HTCC2506</strain>
    </source>
</reference>
<dbReference type="InterPro" id="IPR001296">
    <property type="entry name" value="Glyco_trans_1"/>
</dbReference>
<evidence type="ECO:0000313" key="12">
    <source>
        <dbReference type="Proteomes" id="UP000004310"/>
    </source>
</evidence>
<accession>Q0G3B2</accession>
<evidence type="ECO:0000256" key="4">
    <source>
        <dbReference type="ARBA" id="ARBA00010281"/>
    </source>
</evidence>
<comment type="caution">
    <text evidence="11">The sequence shown here is derived from an EMBL/GenBank/DDBJ whole genome shotgun (WGS) entry which is preliminary data.</text>
</comment>
<evidence type="ECO:0000256" key="6">
    <source>
        <dbReference type="ARBA" id="ARBA00022679"/>
    </source>
</evidence>
<dbReference type="eggNOG" id="COG0297">
    <property type="taxonomic scope" value="Bacteria"/>
</dbReference>
<evidence type="ECO:0000259" key="10">
    <source>
        <dbReference type="Pfam" id="PF08323"/>
    </source>
</evidence>
<comment type="catalytic activity">
    <reaction evidence="1 8">
        <text>[(1-&gt;4)-alpha-D-glucosyl](n) + ADP-alpha-D-glucose = [(1-&gt;4)-alpha-D-glucosyl](n+1) + ADP + H(+)</text>
        <dbReference type="Rhea" id="RHEA:18189"/>
        <dbReference type="Rhea" id="RHEA-COMP:9584"/>
        <dbReference type="Rhea" id="RHEA-COMP:9587"/>
        <dbReference type="ChEBI" id="CHEBI:15378"/>
        <dbReference type="ChEBI" id="CHEBI:15444"/>
        <dbReference type="ChEBI" id="CHEBI:57498"/>
        <dbReference type="ChEBI" id="CHEBI:456216"/>
        <dbReference type="EC" id="2.4.1.21"/>
    </reaction>
</comment>
<protein>
    <recommendedName>
        <fullName evidence="8">Glycogen synthase</fullName>
        <ecNumber evidence="8">2.4.1.21</ecNumber>
    </recommendedName>
    <alternativeName>
        <fullName evidence="8">Starch [bacterial glycogen] synthase</fullName>
    </alternativeName>
</protein>
<dbReference type="Pfam" id="PF08323">
    <property type="entry name" value="Glyco_transf_5"/>
    <property type="match status" value="1"/>
</dbReference>
<name>Q0G3B2_9HYPH</name>
<evidence type="ECO:0000256" key="3">
    <source>
        <dbReference type="ARBA" id="ARBA00004964"/>
    </source>
</evidence>
<evidence type="ECO:0000256" key="2">
    <source>
        <dbReference type="ARBA" id="ARBA00002764"/>
    </source>
</evidence>
<feature type="domain" description="Glycosyl transferase family 1" evidence="9">
    <location>
        <begin position="290"/>
        <end position="456"/>
    </location>
</feature>
<dbReference type="GO" id="GO:0009011">
    <property type="term" value="F:alpha-1,4-glucan glucosyltransferase (ADP-glucose donor) activity"/>
    <property type="evidence" value="ECO:0007669"/>
    <property type="project" value="UniProtKB-UniRule"/>
</dbReference>
<dbReference type="Pfam" id="PF00534">
    <property type="entry name" value="Glycos_transf_1"/>
    <property type="match status" value="1"/>
</dbReference>
<keyword evidence="5 8" id="KW-0328">Glycosyltransferase</keyword>
<dbReference type="Proteomes" id="UP000004310">
    <property type="component" value="Unassembled WGS sequence"/>
</dbReference>
<evidence type="ECO:0000256" key="8">
    <source>
        <dbReference type="HAMAP-Rule" id="MF_00484"/>
    </source>
</evidence>
<dbReference type="UniPathway" id="UPA00164"/>
<dbReference type="PANTHER" id="PTHR45825">
    <property type="entry name" value="GRANULE-BOUND STARCH SYNTHASE 1, CHLOROPLASTIC/AMYLOPLASTIC"/>
    <property type="match status" value="1"/>
</dbReference>
<dbReference type="CDD" id="cd03791">
    <property type="entry name" value="GT5_Glycogen_synthase_DULL1-like"/>
    <property type="match status" value="1"/>
</dbReference>
<dbReference type="SUPFAM" id="SSF53756">
    <property type="entry name" value="UDP-Glycosyltransferase/glycogen phosphorylase"/>
    <property type="match status" value="1"/>
</dbReference>
<dbReference type="RefSeq" id="WP_007068292.1">
    <property type="nucleotide sequence ID" value="NZ_DS022272.1"/>
</dbReference>
<dbReference type="HOGENOM" id="CLU_009583_18_4_5"/>
<dbReference type="Gene3D" id="3.40.50.2000">
    <property type="entry name" value="Glycogen Phosphorylase B"/>
    <property type="match status" value="2"/>
</dbReference>
<dbReference type="GO" id="GO:0004373">
    <property type="term" value="F:alpha-1,4-glucan glucosyltransferase (UDP-glucose donor) activity"/>
    <property type="evidence" value="ECO:0007669"/>
    <property type="project" value="InterPro"/>
</dbReference>
<dbReference type="EMBL" id="AATP01000002">
    <property type="protein sequence ID" value="EAU41919.1"/>
    <property type="molecule type" value="Genomic_DNA"/>
</dbReference>
<dbReference type="GO" id="GO:0005978">
    <property type="term" value="P:glycogen biosynthetic process"/>
    <property type="evidence" value="ECO:0007669"/>
    <property type="project" value="UniProtKB-UniRule"/>
</dbReference>
<keyword evidence="6 8" id="KW-0808">Transferase</keyword>
<evidence type="ECO:0000313" key="11">
    <source>
        <dbReference type="EMBL" id="EAU41919.1"/>
    </source>
</evidence>
<dbReference type="HAMAP" id="MF_00484">
    <property type="entry name" value="Glycogen_synth"/>
    <property type="match status" value="1"/>
</dbReference>
<dbReference type="GO" id="GO:0005829">
    <property type="term" value="C:cytosol"/>
    <property type="evidence" value="ECO:0007669"/>
    <property type="project" value="TreeGrafter"/>
</dbReference>
<dbReference type="EC" id="2.4.1.21" evidence="8"/>
<dbReference type="NCBIfam" id="TIGR02095">
    <property type="entry name" value="glgA"/>
    <property type="match status" value="1"/>
</dbReference>
<feature type="binding site" evidence="8">
    <location>
        <position position="19"/>
    </location>
    <ligand>
        <name>ADP-alpha-D-glucose</name>
        <dbReference type="ChEBI" id="CHEBI:57498"/>
    </ligand>
</feature>
<gene>
    <name evidence="8" type="primary">glgA</name>
    <name evidence="11" type="ORF">FP2506_15839</name>
</gene>
<dbReference type="InterPro" id="IPR013534">
    <property type="entry name" value="Starch_synth_cat_dom"/>
</dbReference>
<comment type="pathway">
    <text evidence="3 8">Glycan biosynthesis; glycogen biosynthesis.</text>
</comment>
<dbReference type="PANTHER" id="PTHR45825:SF11">
    <property type="entry name" value="ALPHA AMYLASE DOMAIN-CONTAINING PROTEIN"/>
    <property type="match status" value="1"/>
</dbReference>
<feature type="domain" description="Starch synthase catalytic" evidence="10">
    <location>
        <begin position="6"/>
        <end position="240"/>
    </location>
</feature>
<comment type="similarity">
    <text evidence="4 8">Belongs to the glycosyltransferase 1 family. Bacterial/plant glycogen synthase subfamily.</text>
</comment>